<accession>A0A2P7U180</accession>
<comment type="subcellular location">
    <subcellularLocation>
        <location evidence="1">Membrane</location>
        <topology evidence="1">Multi-pass membrane protein</topology>
    </subcellularLocation>
</comment>
<evidence type="ECO:0000256" key="3">
    <source>
        <dbReference type="ARBA" id="ARBA00022989"/>
    </source>
</evidence>
<evidence type="ECO:0000259" key="5">
    <source>
        <dbReference type="Pfam" id="PF13748"/>
    </source>
</evidence>
<evidence type="ECO:0000256" key="2">
    <source>
        <dbReference type="ARBA" id="ARBA00022692"/>
    </source>
</evidence>
<feature type="domain" description="ABC transmembrane type-1" evidence="5">
    <location>
        <begin position="1"/>
        <end position="31"/>
    </location>
</feature>
<dbReference type="EMBL" id="PXYY01000019">
    <property type="protein sequence ID" value="PSJ80695.1"/>
    <property type="molecule type" value="Genomic_DNA"/>
</dbReference>
<dbReference type="AlphaFoldDB" id="A0A2P7U180"/>
<keyword evidence="3" id="KW-1133">Transmembrane helix</keyword>
<reference evidence="6 7" key="1">
    <citation type="submission" date="2018-03" db="EMBL/GenBank/DDBJ databases">
        <title>Neisseria weixii sp. nov., isolated from the intestinal contents of Tibetan Plateau pika (Ochotona curzoniae) in Yushu, Qinghai Province, China.</title>
        <authorList>
            <person name="Gui Z."/>
        </authorList>
    </citation>
    <scope>NUCLEOTIDE SEQUENCE [LARGE SCALE GENOMIC DNA]</scope>
    <source>
        <strain evidence="6 7">ATCC 51483</strain>
    </source>
</reference>
<keyword evidence="2" id="KW-0812">Transmembrane</keyword>
<evidence type="ECO:0000313" key="6">
    <source>
        <dbReference type="EMBL" id="PSJ80695.1"/>
    </source>
</evidence>
<dbReference type="GO" id="GO:0016020">
    <property type="term" value="C:membrane"/>
    <property type="evidence" value="ECO:0007669"/>
    <property type="project" value="UniProtKB-SubCell"/>
</dbReference>
<evidence type="ECO:0000256" key="4">
    <source>
        <dbReference type="ARBA" id="ARBA00023136"/>
    </source>
</evidence>
<comment type="caution">
    <text evidence="6">The sequence shown here is derived from an EMBL/GenBank/DDBJ whole genome shotgun (WGS) entry which is preliminary data.</text>
</comment>
<evidence type="ECO:0000313" key="7">
    <source>
        <dbReference type="Proteomes" id="UP000241868"/>
    </source>
</evidence>
<protein>
    <recommendedName>
        <fullName evidence="5">ABC transmembrane type-1 domain-containing protein</fullName>
    </recommendedName>
</protein>
<evidence type="ECO:0000256" key="1">
    <source>
        <dbReference type="ARBA" id="ARBA00004141"/>
    </source>
</evidence>
<dbReference type="GO" id="GO:0005524">
    <property type="term" value="F:ATP binding"/>
    <property type="evidence" value="ECO:0007669"/>
    <property type="project" value="InterPro"/>
</dbReference>
<dbReference type="OrthoDB" id="262142at2"/>
<proteinExistence type="predicted"/>
<keyword evidence="4" id="KW-0472">Membrane</keyword>
<gene>
    <name evidence="6" type="ORF">C7N83_04740</name>
</gene>
<dbReference type="Pfam" id="PF13748">
    <property type="entry name" value="ABC_membrane_3"/>
    <property type="match status" value="1"/>
</dbReference>
<dbReference type="InterPro" id="IPR011527">
    <property type="entry name" value="ABC1_TM_dom"/>
</dbReference>
<organism evidence="6 7">
    <name type="scientific">Neisseria iguanae</name>
    <dbReference type="NCBI Taxonomy" id="90242"/>
    <lineage>
        <taxon>Bacteria</taxon>
        <taxon>Pseudomonadati</taxon>
        <taxon>Pseudomonadota</taxon>
        <taxon>Betaproteobacteria</taxon>
        <taxon>Neisseriales</taxon>
        <taxon>Neisseriaceae</taxon>
        <taxon>Neisseria</taxon>
    </lineage>
</organism>
<dbReference type="GO" id="GO:0140359">
    <property type="term" value="F:ABC-type transporter activity"/>
    <property type="evidence" value="ECO:0007669"/>
    <property type="project" value="InterPro"/>
</dbReference>
<sequence>MVGATRRAVDTRTFARMYAALVVPVIVAQRTLG</sequence>
<name>A0A2P7U180_9NEIS</name>
<dbReference type="Proteomes" id="UP000241868">
    <property type="component" value="Unassembled WGS sequence"/>
</dbReference>
<keyword evidence="7" id="KW-1185">Reference proteome</keyword>